<feature type="compositionally biased region" description="Acidic residues" evidence="1">
    <location>
        <begin position="195"/>
        <end position="208"/>
    </location>
</feature>
<feature type="region of interest" description="Disordered" evidence="1">
    <location>
        <begin position="173"/>
        <end position="228"/>
    </location>
</feature>
<comment type="caution">
    <text evidence="2">The sequence shown here is derived from an EMBL/GenBank/DDBJ whole genome shotgun (WGS) entry which is preliminary data.</text>
</comment>
<reference evidence="2" key="1">
    <citation type="submission" date="2022-10" db="EMBL/GenBank/DDBJ databases">
        <title>Culturing micro-colonial fungi from biological soil crusts in the Mojave desert and describing Neophaeococcomyces mojavensis, and introducing the new genera and species Taxawa tesnikishii.</title>
        <authorList>
            <person name="Kurbessoian T."/>
            <person name="Stajich J.E."/>
        </authorList>
    </citation>
    <scope>NUCLEOTIDE SEQUENCE</scope>
    <source>
        <strain evidence="2">TK_1</strain>
    </source>
</reference>
<protein>
    <submittedName>
        <fullName evidence="2">Uncharacterized protein</fullName>
    </submittedName>
</protein>
<evidence type="ECO:0000313" key="2">
    <source>
        <dbReference type="EMBL" id="KAJ9664613.1"/>
    </source>
</evidence>
<organism evidence="2 3">
    <name type="scientific">Coniosporium apollinis</name>
    <dbReference type="NCBI Taxonomy" id="61459"/>
    <lineage>
        <taxon>Eukaryota</taxon>
        <taxon>Fungi</taxon>
        <taxon>Dikarya</taxon>
        <taxon>Ascomycota</taxon>
        <taxon>Pezizomycotina</taxon>
        <taxon>Dothideomycetes</taxon>
        <taxon>Dothideomycetes incertae sedis</taxon>
        <taxon>Coniosporium</taxon>
    </lineage>
</organism>
<keyword evidence="3" id="KW-1185">Reference proteome</keyword>
<evidence type="ECO:0000256" key="1">
    <source>
        <dbReference type="SAM" id="MobiDB-lite"/>
    </source>
</evidence>
<feature type="region of interest" description="Disordered" evidence="1">
    <location>
        <begin position="1"/>
        <end position="68"/>
    </location>
</feature>
<evidence type="ECO:0000313" key="3">
    <source>
        <dbReference type="Proteomes" id="UP001172684"/>
    </source>
</evidence>
<sequence length="228" mass="23908">MNNQSTPHAGNESMTAHSRAHHTDAERTSPPRPAPRYQTEQPDDLVIIGTDNAPEPRKKAVPVGAHRKRISKTADSFQGAVSPPKPSHQELGNSNLAASVAQTPTFGNFLTVPKLPKRRSSRALKVEANPGITDVRGTPQIAGGSLIAPHASQGIQDVRGVPQIVGGSFIAADRTAMQSASTEDGGTDGDKTEAEETEADDEDEDEEGGVPLPMQNAEDGDGGKTGVI</sequence>
<accession>A0ABQ9NQS9</accession>
<proteinExistence type="predicted"/>
<dbReference type="EMBL" id="JAPDRL010000036">
    <property type="protein sequence ID" value="KAJ9664613.1"/>
    <property type="molecule type" value="Genomic_DNA"/>
</dbReference>
<feature type="compositionally biased region" description="Polar residues" evidence="1">
    <location>
        <begin position="1"/>
        <end position="16"/>
    </location>
</feature>
<dbReference type="Proteomes" id="UP001172684">
    <property type="component" value="Unassembled WGS sequence"/>
</dbReference>
<name>A0ABQ9NQS9_9PEZI</name>
<gene>
    <name evidence="2" type="ORF">H2201_005125</name>
</gene>